<organism evidence="9 10">
    <name type="scientific">Phyllostomus discolor</name>
    <name type="common">pale spear-nosed bat</name>
    <dbReference type="NCBI Taxonomy" id="89673"/>
    <lineage>
        <taxon>Eukaryota</taxon>
        <taxon>Metazoa</taxon>
        <taxon>Chordata</taxon>
        <taxon>Craniata</taxon>
        <taxon>Vertebrata</taxon>
        <taxon>Euteleostomi</taxon>
        <taxon>Mammalia</taxon>
        <taxon>Eutheria</taxon>
        <taxon>Laurasiatheria</taxon>
        <taxon>Chiroptera</taxon>
        <taxon>Yangochiroptera</taxon>
        <taxon>Phyllostomidae</taxon>
        <taxon>Phyllostominae</taxon>
        <taxon>Phyllostomus</taxon>
    </lineage>
</organism>
<protein>
    <recommendedName>
        <fullName evidence="4">Protein odr-4 homolog</fullName>
    </recommendedName>
</protein>
<dbReference type="GO" id="GO:0012505">
    <property type="term" value="C:endomembrane system"/>
    <property type="evidence" value="ECO:0007669"/>
    <property type="project" value="TreeGrafter"/>
</dbReference>
<evidence type="ECO:0000256" key="1">
    <source>
        <dbReference type="ARBA" id="ARBA00003891"/>
    </source>
</evidence>
<dbReference type="EMBL" id="JABVXQ010000015">
    <property type="protein sequence ID" value="KAF6075355.1"/>
    <property type="molecule type" value="Genomic_DNA"/>
</dbReference>
<dbReference type="Proteomes" id="UP000664940">
    <property type="component" value="Unassembled WGS sequence"/>
</dbReference>
<reference evidence="9 10" key="1">
    <citation type="journal article" date="2020" name="Nature">
        <title>Six reference-quality genomes reveal evolution of bat adaptations.</title>
        <authorList>
            <person name="Jebb D."/>
            <person name="Huang Z."/>
            <person name="Pippel M."/>
            <person name="Hughes G.M."/>
            <person name="Lavrichenko K."/>
            <person name="Devanna P."/>
            <person name="Winkler S."/>
            <person name="Jermiin L.S."/>
            <person name="Skirmuntt E.C."/>
            <person name="Katzourakis A."/>
            <person name="Burkitt-Gray L."/>
            <person name="Ray D.A."/>
            <person name="Sullivan K.A.M."/>
            <person name="Roscito J.G."/>
            <person name="Kirilenko B.M."/>
            <person name="Davalos L.M."/>
            <person name="Corthals A.P."/>
            <person name="Power M.L."/>
            <person name="Jones G."/>
            <person name="Ransome R.D."/>
            <person name="Dechmann D.K.N."/>
            <person name="Locatelli A.G."/>
            <person name="Puechmaille S.J."/>
            <person name="Fedrigo O."/>
            <person name="Jarvis E.D."/>
            <person name="Hiller M."/>
            <person name="Vernes S.C."/>
            <person name="Myers E.W."/>
            <person name="Teeling E.C."/>
        </authorList>
    </citation>
    <scope>NUCLEOTIDE SEQUENCE [LARGE SCALE GENOMIC DNA]</scope>
    <source>
        <strain evidence="9">Bat1K_MPI-CBG_1</strain>
    </source>
</reference>
<keyword evidence="5" id="KW-0812">Transmembrane</keyword>
<evidence type="ECO:0000256" key="3">
    <source>
        <dbReference type="ARBA" id="ARBA00010131"/>
    </source>
</evidence>
<dbReference type="GO" id="GO:0008104">
    <property type="term" value="P:intracellular protein localization"/>
    <property type="evidence" value="ECO:0007669"/>
    <property type="project" value="TreeGrafter"/>
</dbReference>
<evidence type="ECO:0000313" key="9">
    <source>
        <dbReference type="EMBL" id="KAF6075355.1"/>
    </source>
</evidence>
<dbReference type="PANTHER" id="PTHR33966:SF1">
    <property type="entry name" value="PROTEIN ODR-4 HOMOLOG"/>
    <property type="match status" value="1"/>
</dbReference>
<evidence type="ECO:0000256" key="4">
    <source>
        <dbReference type="ARBA" id="ARBA00020550"/>
    </source>
</evidence>
<sequence length="113" mass="12492">MGRTYIVEETVGQYLSNLNLQGKSFVSGLLIGQCSSQKDYVVLATRTPPREEKNENLRPPGDKLDDVDEEWATEHAKQVVTLSPVWFGLCLLTDSVKALYPQITGLGLQSAHS</sequence>
<dbReference type="GO" id="GO:0016020">
    <property type="term" value="C:membrane"/>
    <property type="evidence" value="ECO:0007669"/>
    <property type="project" value="UniProtKB-SubCell"/>
</dbReference>
<dbReference type="Pfam" id="PF14778">
    <property type="entry name" value="ODR4-like"/>
    <property type="match status" value="1"/>
</dbReference>
<evidence type="ECO:0000256" key="2">
    <source>
        <dbReference type="ARBA" id="ARBA00004370"/>
    </source>
</evidence>
<dbReference type="InterPro" id="IPR029454">
    <property type="entry name" value="ODR-4-like"/>
</dbReference>
<feature type="region of interest" description="Disordered" evidence="8">
    <location>
        <begin position="45"/>
        <end position="64"/>
    </location>
</feature>
<comment type="similarity">
    <text evidence="3">Belongs to the ODR-4 family.</text>
</comment>
<dbReference type="AlphaFoldDB" id="A0A834D9G1"/>
<feature type="compositionally biased region" description="Basic and acidic residues" evidence="8">
    <location>
        <begin position="48"/>
        <end position="64"/>
    </location>
</feature>
<comment type="subcellular location">
    <subcellularLocation>
        <location evidence="2">Membrane</location>
    </subcellularLocation>
</comment>
<evidence type="ECO:0000256" key="7">
    <source>
        <dbReference type="ARBA" id="ARBA00023136"/>
    </source>
</evidence>
<gene>
    <name evidence="9" type="ORF">HJG60_014215</name>
</gene>
<evidence type="ECO:0000256" key="8">
    <source>
        <dbReference type="SAM" id="MobiDB-lite"/>
    </source>
</evidence>
<proteinExistence type="inferred from homology"/>
<comment type="function">
    <text evidence="1">May play a role in the trafficking of a subset of G-protein coupled receptors.</text>
</comment>
<keyword evidence="7" id="KW-0472">Membrane</keyword>
<dbReference type="PANTHER" id="PTHR33966">
    <property type="entry name" value="PROTEIN ODR-4 HOMOLOG"/>
    <property type="match status" value="1"/>
</dbReference>
<accession>A0A834D9G1</accession>
<comment type="caution">
    <text evidence="9">The sequence shown here is derived from an EMBL/GenBank/DDBJ whole genome shotgun (WGS) entry which is preliminary data.</text>
</comment>
<name>A0A834D9G1_9CHIR</name>
<evidence type="ECO:0000256" key="5">
    <source>
        <dbReference type="ARBA" id="ARBA00022692"/>
    </source>
</evidence>
<evidence type="ECO:0000313" key="10">
    <source>
        <dbReference type="Proteomes" id="UP000664940"/>
    </source>
</evidence>
<evidence type="ECO:0000256" key="6">
    <source>
        <dbReference type="ARBA" id="ARBA00022989"/>
    </source>
</evidence>
<keyword evidence="6" id="KW-1133">Transmembrane helix</keyword>